<dbReference type="PIRSF" id="PIRSF000102">
    <property type="entry name" value="Lac_mal_DH"/>
    <property type="match status" value="1"/>
</dbReference>
<dbReference type="PROSITE" id="PS00064">
    <property type="entry name" value="L_LDH"/>
    <property type="match status" value="1"/>
</dbReference>
<feature type="domain" description="Lactate/malate dehydrogenase N-terminal" evidence="6">
    <location>
        <begin position="3"/>
        <end position="143"/>
    </location>
</feature>
<evidence type="ECO:0000256" key="1">
    <source>
        <dbReference type="ARBA" id="ARBA00006054"/>
    </source>
</evidence>
<evidence type="ECO:0000259" key="7">
    <source>
        <dbReference type="Pfam" id="PF02866"/>
    </source>
</evidence>
<evidence type="ECO:0000256" key="3">
    <source>
        <dbReference type="PIRSR" id="PIRSR000102-1"/>
    </source>
</evidence>
<comment type="similarity">
    <text evidence="1">Belongs to the LDH/MDH superfamily. LDH family.</text>
</comment>
<feature type="domain" description="Lactate/malate dehydrogenase C-terminal" evidence="7">
    <location>
        <begin position="146"/>
        <end position="297"/>
    </location>
</feature>
<dbReference type="PANTHER" id="PTHR43128">
    <property type="entry name" value="L-2-HYDROXYCARBOXYLATE DEHYDROGENASE (NAD(P)(+))"/>
    <property type="match status" value="1"/>
</dbReference>
<feature type="binding site" evidence="4">
    <location>
        <position position="33"/>
    </location>
    <ligand>
        <name>NAD(+)</name>
        <dbReference type="ChEBI" id="CHEBI:57540"/>
    </ligand>
</feature>
<keyword evidence="4" id="KW-0520">NAD</keyword>
<dbReference type="SUPFAM" id="SSF51735">
    <property type="entry name" value="NAD(P)-binding Rossmann-fold domains"/>
    <property type="match status" value="1"/>
</dbReference>
<keyword evidence="2 5" id="KW-0560">Oxidoreductase</keyword>
<dbReference type="GO" id="GO:0006089">
    <property type="term" value="P:lactate metabolic process"/>
    <property type="evidence" value="ECO:0007669"/>
    <property type="project" value="TreeGrafter"/>
</dbReference>
<dbReference type="InterPro" id="IPR018177">
    <property type="entry name" value="L-lactate_DH_AS"/>
</dbReference>
<dbReference type="Gene3D" id="3.90.110.10">
    <property type="entry name" value="Lactate dehydrogenase/glycoside hydrolase, family 4, C-terminal"/>
    <property type="match status" value="1"/>
</dbReference>
<reference evidence="8 9" key="1">
    <citation type="submission" date="2020-04" db="EMBL/GenBank/DDBJ databases">
        <title>MicrobeNet Type strains.</title>
        <authorList>
            <person name="Nicholson A.C."/>
        </authorList>
    </citation>
    <scope>NUCLEOTIDE SEQUENCE [LARGE SCALE GENOMIC DNA]</scope>
    <source>
        <strain evidence="8 9">CCUG 54536</strain>
    </source>
</reference>
<gene>
    <name evidence="8" type="ORF">HF966_07330</name>
</gene>
<dbReference type="Proteomes" id="UP000590460">
    <property type="component" value="Unassembled WGS sequence"/>
</dbReference>
<dbReference type="RefSeq" id="WP_168677507.1">
    <property type="nucleotide sequence ID" value="NZ_BPKV01000009.1"/>
</dbReference>
<evidence type="ECO:0000256" key="2">
    <source>
        <dbReference type="ARBA" id="ARBA00023002"/>
    </source>
</evidence>
<evidence type="ECO:0000259" key="6">
    <source>
        <dbReference type="Pfam" id="PF00056"/>
    </source>
</evidence>
<dbReference type="InterPro" id="IPR015955">
    <property type="entry name" value="Lactate_DH/Glyco_Ohase_4_C"/>
</dbReference>
<feature type="active site" description="Proton acceptor" evidence="3">
    <location>
        <position position="176"/>
    </location>
</feature>
<dbReference type="PRINTS" id="PR00086">
    <property type="entry name" value="LLDHDRGNASE"/>
</dbReference>
<feature type="binding site" evidence="4">
    <location>
        <begin position="119"/>
        <end position="121"/>
    </location>
    <ligand>
        <name>NAD(+)</name>
        <dbReference type="ChEBI" id="CHEBI:57540"/>
    </ligand>
</feature>
<evidence type="ECO:0000256" key="5">
    <source>
        <dbReference type="RuleBase" id="RU003369"/>
    </source>
</evidence>
<dbReference type="InterPro" id="IPR001236">
    <property type="entry name" value="Lactate/malate_DH_N"/>
</dbReference>
<dbReference type="EMBL" id="JAAXPO010000008">
    <property type="protein sequence ID" value="NKZ18982.1"/>
    <property type="molecule type" value="Genomic_DNA"/>
</dbReference>
<feature type="binding site" evidence="4">
    <location>
        <position position="96"/>
    </location>
    <ligand>
        <name>NAD(+)</name>
        <dbReference type="ChEBI" id="CHEBI:57540"/>
    </ligand>
</feature>
<evidence type="ECO:0000313" key="8">
    <source>
        <dbReference type="EMBL" id="NKZ18982.1"/>
    </source>
</evidence>
<dbReference type="Pfam" id="PF00056">
    <property type="entry name" value="Ldh_1_N"/>
    <property type="match status" value="1"/>
</dbReference>
<dbReference type="InterPro" id="IPR036291">
    <property type="entry name" value="NAD(P)-bd_dom_sf"/>
</dbReference>
<dbReference type="SUPFAM" id="SSF56327">
    <property type="entry name" value="LDH C-terminal domain-like"/>
    <property type="match status" value="1"/>
</dbReference>
<evidence type="ECO:0000256" key="4">
    <source>
        <dbReference type="PIRSR" id="PIRSR000102-3"/>
    </source>
</evidence>
<dbReference type="Pfam" id="PF02866">
    <property type="entry name" value="Ldh_1_C"/>
    <property type="match status" value="1"/>
</dbReference>
<sequence>MRKIGVVGIGHVGATVAHIIVSQGLADELVLVDKQPDKLASEVLDFSDAASLLPDHVTVTAGEPKDLADADVVISALGHIELIQPGGDRFTELRANTPEVQQVGRDLKAAGFNGVLIVISNPVDVITGLYQQATGLPTQQVFGTGTYLDTARLKRALGEALAIDPRSVSGYMLGEHGDSQFAAWSTVKALGQTATDLAANYHLDLDQVAEDARVGGFTVFAGKKYTNFAIAHAAVSLAQLVLSDARSEAIVSHYDARFAGYISTPAVIGRGGIVADFTLALTAAEQAALKQSADAIAAKTAEYL</sequence>
<comment type="caution">
    <text evidence="8">The sequence shown here is derived from an EMBL/GenBank/DDBJ whole genome shotgun (WGS) entry which is preliminary data.</text>
</comment>
<accession>A0A846ZI21</accession>
<organism evidence="8 9">
    <name type="scientific">Leuconostoc holzapfelii</name>
    <dbReference type="NCBI Taxonomy" id="434464"/>
    <lineage>
        <taxon>Bacteria</taxon>
        <taxon>Bacillati</taxon>
        <taxon>Bacillota</taxon>
        <taxon>Bacilli</taxon>
        <taxon>Lactobacillales</taxon>
        <taxon>Lactobacillaceae</taxon>
        <taxon>Leuconostoc</taxon>
    </lineage>
</organism>
<dbReference type="InterPro" id="IPR022383">
    <property type="entry name" value="Lactate/malate_DH_C"/>
</dbReference>
<dbReference type="Gene3D" id="3.40.50.720">
    <property type="entry name" value="NAD(P)-binding Rossmann-like Domain"/>
    <property type="match status" value="1"/>
</dbReference>
<evidence type="ECO:0000313" key="9">
    <source>
        <dbReference type="Proteomes" id="UP000590460"/>
    </source>
</evidence>
<name>A0A846ZI21_9LACO</name>
<feature type="binding site" evidence="4">
    <location>
        <begin position="8"/>
        <end position="13"/>
    </location>
    <ligand>
        <name>NAD(+)</name>
        <dbReference type="ChEBI" id="CHEBI:57540"/>
    </ligand>
</feature>
<dbReference type="PANTHER" id="PTHR43128:SF31">
    <property type="entry name" value="L-LACTATE DEHYDROGENASE"/>
    <property type="match status" value="1"/>
</dbReference>
<dbReference type="GO" id="GO:0004459">
    <property type="term" value="F:L-lactate dehydrogenase (NAD+) activity"/>
    <property type="evidence" value="ECO:0007669"/>
    <property type="project" value="InterPro"/>
</dbReference>
<dbReference type="AlphaFoldDB" id="A0A846ZI21"/>
<dbReference type="InterPro" id="IPR001557">
    <property type="entry name" value="L-lactate/malate_DH"/>
</dbReference>
<protein>
    <submittedName>
        <fullName evidence="8">NAD(P)-binding domain-containing protein</fullName>
    </submittedName>
</protein>
<proteinExistence type="inferred from homology"/>